<feature type="region of interest" description="Disordered" evidence="1">
    <location>
        <begin position="1"/>
        <end position="133"/>
    </location>
</feature>
<feature type="compositionally biased region" description="Basic residues" evidence="1">
    <location>
        <begin position="59"/>
        <end position="68"/>
    </location>
</feature>
<dbReference type="PATRIC" id="fig|632772.20.peg.443"/>
<dbReference type="KEGG" id="rop:ROP_03970"/>
<proteinExistence type="predicted"/>
<protein>
    <submittedName>
        <fullName evidence="2">Uncharacterized protein</fullName>
    </submittedName>
</protein>
<reference evidence="2 3" key="1">
    <citation type="submission" date="2009-03" db="EMBL/GenBank/DDBJ databases">
        <title>Comparison of the complete genome sequences of Rhodococcus erythropolis PR4 and Rhodococcus opacus B4.</title>
        <authorList>
            <person name="Takarada H."/>
            <person name="Sekine M."/>
            <person name="Hosoyama A."/>
            <person name="Yamada R."/>
            <person name="Fujisawa T."/>
            <person name="Omata S."/>
            <person name="Shimizu A."/>
            <person name="Tsukatani N."/>
            <person name="Tanikawa S."/>
            <person name="Fujita N."/>
            <person name="Harayama S."/>
        </authorList>
    </citation>
    <scope>NUCLEOTIDE SEQUENCE [LARGE SCALE GENOMIC DNA]</scope>
    <source>
        <strain evidence="2 3">B4</strain>
    </source>
</reference>
<feature type="compositionally biased region" description="Basic and acidic residues" evidence="1">
    <location>
        <begin position="99"/>
        <end position="113"/>
    </location>
</feature>
<name>C1ARG7_RHOOB</name>
<dbReference type="STRING" id="632772.ROP_03970"/>
<evidence type="ECO:0000256" key="1">
    <source>
        <dbReference type="SAM" id="MobiDB-lite"/>
    </source>
</evidence>
<evidence type="ECO:0000313" key="2">
    <source>
        <dbReference type="EMBL" id="BAH48644.1"/>
    </source>
</evidence>
<dbReference type="Proteomes" id="UP000002212">
    <property type="component" value="Chromosome"/>
</dbReference>
<sequence length="133" mass="14689">MKRVVQSRIVSSVAPRSLSHPCTPPGRASQRARTPSMASGTRPRRSRSLGCARPGSGAKQHRSGRGGRHLQDVHEPVPRIEPVAYGYAAQNRPGTPESAEARKGDQRRRDQARHSLQPTAWGPARTRNRYTPR</sequence>
<organism evidence="2 3">
    <name type="scientific">Rhodococcus opacus (strain B4)</name>
    <dbReference type="NCBI Taxonomy" id="632772"/>
    <lineage>
        <taxon>Bacteria</taxon>
        <taxon>Bacillati</taxon>
        <taxon>Actinomycetota</taxon>
        <taxon>Actinomycetes</taxon>
        <taxon>Mycobacteriales</taxon>
        <taxon>Nocardiaceae</taxon>
        <taxon>Rhodococcus</taxon>
    </lineage>
</organism>
<dbReference type="EMBL" id="AP011115">
    <property type="protein sequence ID" value="BAH48644.1"/>
    <property type="molecule type" value="Genomic_DNA"/>
</dbReference>
<accession>C1ARG7</accession>
<dbReference type="HOGENOM" id="CLU_1905090_0_0_11"/>
<dbReference type="AlphaFoldDB" id="C1ARG7"/>
<evidence type="ECO:0000313" key="3">
    <source>
        <dbReference type="Proteomes" id="UP000002212"/>
    </source>
</evidence>
<gene>
    <name evidence="2" type="ordered locus">ROP_03970</name>
</gene>
<feature type="compositionally biased region" description="Basic and acidic residues" evidence="1">
    <location>
        <begin position="69"/>
        <end position="78"/>
    </location>
</feature>